<feature type="transmembrane region" description="Helical" evidence="1">
    <location>
        <begin position="89"/>
        <end position="110"/>
    </location>
</feature>
<dbReference type="OrthoDB" id="5653628at2"/>
<evidence type="ECO:0000313" key="4">
    <source>
        <dbReference type="Proteomes" id="UP000051494"/>
    </source>
</evidence>
<keyword evidence="1" id="KW-0472">Membrane</keyword>
<dbReference type="AlphaFoldDB" id="A0A0Q9YDG0"/>
<reference evidence="2" key="1">
    <citation type="submission" date="2015-09" db="EMBL/GenBank/DDBJ databases">
        <title>Draft Genome Sequences of Two Novel Amoeba-resistant Intranuclear Bacteria, Candidatus Berkiella cookevillensis and Candidatus Berkiella aquae.</title>
        <authorList>
            <person name="Mehari Y.T."/>
            <person name="Arivett B.A."/>
            <person name="Farone A.L."/>
            <person name="Gunderson J.H."/>
            <person name="Farone M.B."/>
        </authorList>
    </citation>
    <scope>NUCLEOTIDE SEQUENCE [LARGE SCALE GENOMIC DNA]</scope>
    <source>
        <strain evidence="2">CC99</strain>
    </source>
</reference>
<dbReference type="EMBL" id="LKHV02000001">
    <property type="protein sequence ID" value="MCS5707862.1"/>
    <property type="molecule type" value="Genomic_DNA"/>
</dbReference>
<dbReference type="STRING" id="437022.CC99x_01445"/>
<evidence type="ECO:0000256" key="1">
    <source>
        <dbReference type="SAM" id="Phobius"/>
    </source>
</evidence>
<feature type="transmembrane region" description="Helical" evidence="1">
    <location>
        <begin position="59"/>
        <end position="77"/>
    </location>
</feature>
<gene>
    <name evidence="3" type="ORF">CC99x_002985</name>
    <name evidence="2" type="ORF">CC99x_01445</name>
</gene>
<reference evidence="3" key="3">
    <citation type="submission" date="2021-06" db="EMBL/GenBank/DDBJ databases">
        <title>Genomic Description and Analysis of Intracellular Bacteria, Candidatus Berkiella cookevillensis and Candidatus Berkiella aquae.</title>
        <authorList>
            <person name="Kidane D.T."/>
            <person name="Mehari Y.T."/>
            <person name="Rice F.C."/>
            <person name="Arivett B.A."/>
            <person name="Farone A.L."/>
            <person name="Berk S.G."/>
            <person name="Farone M.B."/>
        </authorList>
    </citation>
    <scope>NUCLEOTIDE SEQUENCE</scope>
    <source>
        <strain evidence="3">CC99</strain>
    </source>
</reference>
<dbReference type="EMBL" id="LKHV01000006">
    <property type="protein sequence ID" value="KRG18560.1"/>
    <property type="molecule type" value="Genomic_DNA"/>
</dbReference>
<comment type="caution">
    <text evidence="2">The sequence shown here is derived from an EMBL/GenBank/DDBJ whole genome shotgun (WGS) entry which is preliminary data.</text>
</comment>
<evidence type="ECO:0000313" key="2">
    <source>
        <dbReference type="EMBL" id="KRG18560.1"/>
    </source>
</evidence>
<feature type="transmembrane region" description="Helical" evidence="1">
    <location>
        <begin position="32"/>
        <end position="53"/>
    </location>
</feature>
<keyword evidence="1" id="KW-1133">Transmembrane helix</keyword>
<organism evidence="2">
    <name type="scientific">Candidatus Berkiella cookevillensis</name>
    <dbReference type="NCBI Taxonomy" id="437022"/>
    <lineage>
        <taxon>Bacteria</taxon>
        <taxon>Pseudomonadati</taxon>
        <taxon>Pseudomonadota</taxon>
        <taxon>Gammaproteobacteria</taxon>
        <taxon>Candidatus Berkiellales</taxon>
        <taxon>Candidatus Berkiellaceae</taxon>
        <taxon>Candidatus Berkiella</taxon>
    </lineage>
</organism>
<proteinExistence type="predicted"/>
<protein>
    <submittedName>
        <fullName evidence="2">Uncharacterized protein</fullName>
    </submittedName>
</protein>
<keyword evidence="4" id="KW-1185">Reference proteome</keyword>
<feature type="transmembrane region" description="Helical" evidence="1">
    <location>
        <begin position="116"/>
        <end position="136"/>
    </location>
</feature>
<accession>A0A0Q9YDG0</accession>
<dbReference type="Proteomes" id="UP000051494">
    <property type="component" value="Unassembled WGS sequence"/>
</dbReference>
<name>A0A0Q9YDG0_9GAMM</name>
<keyword evidence="1" id="KW-0812">Transmembrane</keyword>
<reference evidence="3" key="2">
    <citation type="journal article" date="2016" name="Genome Announc.">
        <title>Draft Genome Sequences of Two Novel Amoeba-Resistant Intranuclear Bacteria, 'Candidatus Berkiella cookevillensis' and 'Candidatus Berkiella aquae'.</title>
        <authorList>
            <person name="Mehari Y.T."/>
            <person name="Arivett B.A."/>
            <person name="Farone A.L."/>
            <person name="Gunderson J.H."/>
            <person name="Farone M.B."/>
        </authorList>
    </citation>
    <scope>NUCLEOTIDE SEQUENCE</scope>
    <source>
        <strain evidence="3">CC99</strain>
    </source>
</reference>
<dbReference type="RefSeq" id="WP_057624543.1">
    <property type="nucleotide sequence ID" value="NZ_LKHV02000001.1"/>
</dbReference>
<feature type="transmembrane region" description="Helical" evidence="1">
    <location>
        <begin position="148"/>
        <end position="172"/>
    </location>
</feature>
<sequence>MLNQLFQAMIVYTRLCFFKDSPASLPYSHLQLMLVMGICLFMRVIAFGTTLKIDWTDKIITSMASLILLAVFIYALLAFNKKPDRFHKLLSAMLGVEIIVSLIIYPLGLILPNNQVPAPLVAIIMLWILSIKGNIFRKGLEFKFSSSVLIAFAMECFSYIPQSLIVFSLVAAQAPVK</sequence>
<evidence type="ECO:0000313" key="3">
    <source>
        <dbReference type="EMBL" id="MCS5707862.1"/>
    </source>
</evidence>